<dbReference type="RefSeq" id="WP_199702205.1">
    <property type="nucleotide sequence ID" value="NZ_JAEMNV010000001.1"/>
</dbReference>
<proteinExistence type="predicted"/>
<protein>
    <submittedName>
        <fullName evidence="1">3-methyladenine DNA glycosylase</fullName>
    </submittedName>
</protein>
<evidence type="ECO:0000313" key="2">
    <source>
        <dbReference type="Proteomes" id="UP000655868"/>
    </source>
</evidence>
<comment type="caution">
    <text evidence="1">The sequence shown here is derived from an EMBL/GenBank/DDBJ whole genome shotgun (WGS) entry which is preliminary data.</text>
</comment>
<accession>A0A934NMP9</accession>
<evidence type="ECO:0000313" key="1">
    <source>
        <dbReference type="EMBL" id="MBJ8337990.1"/>
    </source>
</evidence>
<keyword evidence="2" id="KW-1185">Reference proteome</keyword>
<reference evidence="1" key="1">
    <citation type="submission" date="2020-12" db="EMBL/GenBank/DDBJ databases">
        <title>Antrihabitans popcorni sp. nov. and Antrihabitans auranticaus sp. nov., isolated from a larva cave.</title>
        <authorList>
            <person name="Lee S.D."/>
            <person name="Kim I.S."/>
        </authorList>
    </citation>
    <scope>NUCLEOTIDE SEQUENCE</scope>
    <source>
        <strain evidence="1">YC3-6</strain>
    </source>
</reference>
<organism evidence="1 2">
    <name type="scientific">Antrihabitans stalagmiti</name>
    <dbReference type="NCBI Taxonomy" id="2799499"/>
    <lineage>
        <taxon>Bacteria</taxon>
        <taxon>Bacillati</taxon>
        <taxon>Actinomycetota</taxon>
        <taxon>Actinomycetes</taxon>
        <taxon>Mycobacteriales</taxon>
        <taxon>Nocardiaceae</taxon>
        <taxon>Antrihabitans</taxon>
    </lineage>
</organism>
<sequence>MEALTEEVWTARRDRHAARVTALIDGPDAGTAGGRRSDPVVDFLFTYYSQRPAQLRRWHPGFGVELCGPSAGEYSTLKGYRPTEAGATADHAYLEKRRSTVEFVAALLSATAARPTNLGCFGLHEWAMVYRGGPEALRHSVSLRLGHDGTDAVVESMNLRCTHYDAFRFFTPAAEPRNIEQLTRGHQIEREQPGCLHASMDLYKWCYKLSPLVDSDLVLDCFELALAARELDMRASPYDLSSYGYAPVPIETAAGRAEYVRGQAALAERSVELRSRLLARIRGWV</sequence>
<name>A0A934NMP9_9NOCA</name>
<gene>
    <name evidence="1" type="ORF">JGU71_03735</name>
</gene>
<dbReference type="EMBL" id="JAEMNV010000001">
    <property type="protein sequence ID" value="MBJ8337990.1"/>
    <property type="molecule type" value="Genomic_DNA"/>
</dbReference>
<dbReference type="Proteomes" id="UP000655868">
    <property type="component" value="Unassembled WGS sequence"/>
</dbReference>
<dbReference type="AlphaFoldDB" id="A0A934NMP9"/>